<dbReference type="Pfam" id="PF19269">
    <property type="entry name" value="Anticodon_2"/>
    <property type="match status" value="1"/>
</dbReference>
<comment type="catalytic activity">
    <reaction evidence="8">
        <text>tRNA(Glu) + L-glutamate + ATP = L-glutamyl-tRNA(Glu) + AMP + diphosphate</text>
        <dbReference type="Rhea" id="RHEA:23540"/>
        <dbReference type="Rhea" id="RHEA-COMP:9663"/>
        <dbReference type="Rhea" id="RHEA-COMP:9680"/>
        <dbReference type="ChEBI" id="CHEBI:29985"/>
        <dbReference type="ChEBI" id="CHEBI:30616"/>
        <dbReference type="ChEBI" id="CHEBI:33019"/>
        <dbReference type="ChEBI" id="CHEBI:78442"/>
        <dbReference type="ChEBI" id="CHEBI:78520"/>
        <dbReference type="ChEBI" id="CHEBI:456215"/>
        <dbReference type="EC" id="6.1.1.17"/>
    </reaction>
</comment>
<comment type="similarity">
    <text evidence="1 8">Belongs to the class-I aminoacyl-tRNA synthetase family. Glutamate--tRNA ligase type 1 subfamily.</text>
</comment>
<sequence length="448" mass="49032">MSVRTRFAPSPTGYLHVGGARTALFNYLFARKHGGTFVLRVEDTDEARNTQPARDAIFSGMEWLGLDWDEGEGKGGDYGPYNQSERTAIYDKWFEVLREKGRVYEEEGAWRFRFERKPITMNDLVCGEVTIDYRDESNTPDMVIRRSNGGYVFHFVNVVDDLEMKITHVIRGEDHLMNTPKHLQLFEALGAPAPQYGHIPLILNVDGSKMSKSDKGASVGDTPAVGDIPASPGYERQGFLSSAVVNFLALLGWSPKSDEEIFTLEELVTRFSIEAVNRAPARFDAEKCAWLNQQHLLKLSPADFAEAAKPFVVEAGLPIDDRYPAVAAVVREKVRLLSEVPAAIGFLLSDTFDLDPEAVEKVRGNAAAKDLLAALATDFAGLSEWSAGAAKHRIGETAKAAGAKAGQVMFPVRVALSGRSGGPDLGDILVLLGQEKSVARLQTFAGVL</sequence>
<organism evidence="11 12">
    <name type="scientific">Luteolibacter arcticus</name>
    <dbReference type="NCBI Taxonomy" id="1581411"/>
    <lineage>
        <taxon>Bacteria</taxon>
        <taxon>Pseudomonadati</taxon>
        <taxon>Verrucomicrobiota</taxon>
        <taxon>Verrucomicrobiia</taxon>
        <taxon>Verrucomicrobiales</taxon>
        <taxon>Verrucomicrobiaceae</taxon>
        <taxon>Luteolibacter</taxon>
    </lineage>
</organism>
<evidence type="ECO:0000256" key="1">
    <source>
        <dbReference type="ARBA" id="ARBA00007894"/>
    </source>
</evidence>
<feature type="domain" description="Glutamyl/glutaminyl-tRNA synthetase class Ib catalytic" evidence="9">
    <location>
        <begin position="3"/>
        <end position="105"/>
    </location>
</feature>
<comment type="function">
    <text evidence="8">Catalyzes the attachment of glutamate to tRNA(Glu) in a two-step reaction: glutamate is first activated by ATP to form Glu-AMP and then transferred to the acceptor end of tRNA(Glu).</text>
</comment>
<dbReference type="InterPro" id="IPR004527">
    <property type="entry name" value="Glu-tRNA-ligase_bac/mito"/>
</dbReference>
<keyword evidence="6 8" id="KW-0648">Protein biosynthesis</keyword>
<protein>
    <recommendedName>
        <fullName evidence="8">Glutamate--tRNA ligase</fullName>
        <ecNumber evidence="8">6.1.1.17</ecNumber>
    </recommendedName>
    <alternativeName>
        <fullName evidence="8">Glutamyl-tRNA synthetase</fullName>
        <shortName evidence="8">GluRS</shortName>
    </alternativeName>
</protein>
<evidence type="ECO:0000313" key="12">
    <source>
        <dbReference type="Proteomes" id="UP001320876"/>
    </source>
</evidence>
<dbReference type="InterPro" id="IPR020058">
    <property type="entry name" value="Glu/Gln-tRNA-synth_Ib_cat-dom"/>
</dbReference>
<dbReference type="PRINTS" id="PR00987">
    <property type="entry name" value="TRNASYNTHGLU"/>
</dbReference>
<dbReference type="InterPro" id="IPR008925">
    <property type="entry name" value="aa_tRNA-synth_I_cd-bd_sf"/>
</dbReference>
<dbReference type="Proteomes" id="UP001320876">
    <property type="component" value="Unassembled WGS sequence"/>
</dbReference>
<evidence type="ECO:0000259" key="10">
    <source>
        <dbReference type="Pfam" id="PF19269"/>
    </source>
</evidence>
<dbReference type="Gene3D" id="1.10.8.70">
    <property type="entry name" value="Glutamate-tRNA synthetase, class I, anticodon-binding domain 1"/>
    <property type="match status" value="1"/>
</dbReference>
<evidence type="ECO:0000256" key="6">
    <source>
        <dbReference type="ARBA" id="ARBA00022917"/>
    </source>
</evidence>
<keyword evidence="4 8" id="KW-0547">Nucleotide-binding</keyword>
<keyword evidence="5 8" id="KW-0067">ATP-binding</keyword>
<dbReference type="CDD" id="cd00808">
    <property type="entry name" value="GluRS_core"/>
    <property type="match status" value="1"/>
</dbReference>
<dbReference type="InterPro" id="IPR000924">
    <property type="entry name" value="Glu/Gln-tRNA-synth"/>
</dbReference>
<gene>
    <name evidence="8" type="primary">gltX</name>
    <name evidence="11" type="ORF">OKA05_06390</name>
</gene>
<dbReference type="RefSeq" id="WP_264486283.1">
    <property type="nucleotide sequence ID" value="NZ_JAPDDT010000002.1"/>
</dbReference>
<dbReference type="Pfam" id="PF00749">
    <property type="entry name" value="tRNA-synt_1c"/>
    <property type="match status" value="2"/>
</dbReference>
<accession>A0ABT3GFZ0</accession>
<comment type="caution">
    <text evidence="11">The sequence shown here is derived from an EMBL/GenBank/DDBJ whole genome shotgun (WGS) entry which is preliminary data.</text>
</comment>
<dbReference type="Gene3D" id="1.10.10.350">
    <property type="match status" value="1"/>
</dbReference>
<dbReference type="InterPro" id="IPR045462">
    <property type="entry name" value="aa-tRNA-synth_I_cd-bd"/>
</dbReference>
<evidence type="ECO:0000256" key="4">
    <source>
        <dbReference type="ARBA" id="ARBA00022741"/>
    </source>
</evidence>
<evidence type="ECO:0000256" key="3">
    <source>
        <dbReference type="ARBA" id="ARBA00022598"/>
    </source>
</evidence>
<proteinExistence type="inferred from homology"/>
<feature type="short sequence motif" description="'HIGH' region" evidence="8">
    <location>
        <begin position="9"/>
        <end position="19"/>
    </location>
</feature>
<dbReference type="SUPFAM" id="SSF52374">
    <property type="entry name" value="Nucleotidylyl transferase"/>
    <property type="match status" value="1"/>
</dbReference>
<evidence type="ECO:0000313" key="11">
    <source>
        <dbReference type="EMBL" id="MCW1922173.1"/>
    </source>
</evidence>
<dbReference type="InterPro" id="IPR001412">
    <property type="entry name" value="aa-tRNA-synth_I_CS"/>
</dbReference>
<keyword evidence="2 8" id="KW-0963">Cytoplasm</keyword>
<evidence type="ECO:0000256" key="7">
    <source>
        <dbReference type="ARBA" id="ARBA00023146"/>
    </source>
</evidence>
<dbReference type="InterPro" id="IPR020752">
    <property type="entry name" value="Glu-tRNA-synth_I_codon-bd_sub1"/>
</dbReference>
<feature type="binding site" evidence="8">
    <location>
        <position position="212"/>
    </location>
    <ligand>
        <name>ATP</name>
        <dbReference type="ChEBI" id="CHEBI:30616"/>
    </ligand>
</feature>
<name>A0ABT3GFZ0_9BACT</name>
<feature type="domain" description="Glutamyl/glutaminyl-tRNA synthetase class Ib catalytic" evidence="9">
    <location>
        <begin position="111"/>
        <end position="290"/>
    </location>
</feature>
<comment type="caution">
    <text evidence="8">Lacks conserved residue(s) required for the propagation of feature annotation.</text>
</comment>
<reference evidence="11 12" key="1">
    <citation type="submission" date="2022-10" db="EMBL/GenBank/DDBJ databases">
        <title>Luteolibacter arcticus strain CCTCC AB 2014275, whole genome shotgun sequencing project.</title>
        <authorList>
            <person name="Zhao G."/>
            <person name="Shen L."/>
        </authorList>
    </citation>
    <scope>NUCLEOTIDE SEQUENCE [LARGE SCALE GENOMIC DNA]</scope>
    <source>
        <strain evidence="11 12">CCTCC AB 2014275</strain>
    </source>
</reference>
<dbReference type="InterPro" id="IPR049940">
    <property type="entry name" value="GluQ/Sye"/>
</dbReference>
<comment type="subcellular location">
    <subcellularLocation>
        <location evidence="8">Cytoplasm</location>
    </subcellularLocation>
</comment>
<evidence type="ECO:0000259" key="9">
    <source>
        <dbReference type="Pfam" id="PF00749"/>
    </source>
</evidence>
<keyword evidence="3 8" id="KW-0436">Ligase</keyword>
<evidence type="ECO:0000256" key="8">
    <source>
        <dbReference type="HAMAP-Rule" id="MF_00022"/>
    </source>
</evidence>
<keyword evidence="7 8" id="KW-0030">Aminoacyl-tRNA synthetase</keyword>
<dbReference type="EC" id="6.1.1.17" evidence="8"/>
<dbReference type="PANTHER" id="PTHR43311:SF2">
    <property type="entry name" value="GLUTAMATE--TRNA LIGASE, MITOCHONDRIAL-RELATED"/>
    <property type="match status" value="1"/>
</dbReference>
<dbReference type="InterPro" id="IPR014729">
    <property type="entry name" value="Rossmann-like_a/b/a_fold"/>
</dbReference>
<dbReference type="GO" id="GO:0016874">
    <property type="term" value="F:ligase activity"/>
    <property type="evidence" value="ECO:0007669"/>
    <property type="project" value="UniProtKB-KW"/>
</dbReference>
<dbReference type="InterPro" id="IPR020751">
    <property type="entry name" value="aa-tRNA-synth_I_codon-bd_sub2"/>
</dbReference>
<keyword evidence="12" id="KW-1185">Reference proteome</keyword>
<feature type="domain" description="Aminoacyl-tRNA synthetase class I anticodon-binding" evidence="10">
    <location>
        <begin position="304"/>
        <end position="443"/>
    </location>
</feature>
<dbReference type="Gene3D" id="3.40.50.620">
    <property type="entry name" value="HUPs"/>
    <property type="match status" value="2"/>
</dbReference>
<dbReference type="InterPro" id="IPR033910">
    <property type="entry name" value="GluRS_core"/>
</dbReference>
<evidence type="ECO:0000256" key="2">
    <source>
        <dbReference type="ARBA" id="ARBA00022490"/>
    </source>
</evidence>
<dbReference type="EMBL" id="JAPDDT010000002">
    <property type="protein sequence ID" value="MCW1922173.1"/>
    <property type="molecule type" value="Genomic_DNA"/>
</dbReference>
<dbReference type="SUPFAM" id="SSF48163">
    <property type="entry name" value="An anticodon-binding domain of class I aminoacyl-tRNA synthetases"/>
    <property type="match status" value="1"/>
</dbReference>
<comment type="subunit">
    <text evidence="8">Monomer.</text>
</comment>
<dbReference type="PROSITE" id="PS00178">
    <property type="entry name" value="AA_TRNA_LIGASE_I"/>
    <property type="match status" value="1"/>
</dbReference>
<dbReference type="HAMAP" id="MF_00022">
    <property type="entry name" value="Glu_tRNA_synth_type1"/>
    <property type="match status" value="1"/>
</dbReference>
<dbReference type="PANTHER" id="PTHR43311">
    <property type="entry name" value="GLUTAMATE--TRNA LIGASE"/>
    <property type="match status" value="1"/>
</dbReference>
<evidence type="ECO:0000256" key="5">
    <source>
        <dbReference type="ARBA" id="ARBA00022840"/>
    </source>
</evidence>